<dbReference type="SUPFAM" id="SSF52540">
    <property type="entry name" value="P-loop containing nucleoside triphosphate hydrolases"/>
    <property type="match status" value="2"/>
</dbReference>
<dbReference type="SMART" id="SM00487">
    <property type="entry name" value="DEXDc"/>
    <property type="match status" value="1"/>
</dbReference>
<feature type="domain" description="Helicase C-terminal" evidence="4">
    <location>
        <begin position="566"/>
        <end position="720"/>
    </location>
</feature>
<dbReference type="CDD" id="cd18012">
    <property type="entry name" value="DEXQc_arch_SWI2_SNF2"/>
    <property type="match status" value="1"/>
</dbReference>
<dbReference type="InterPro" id="IPR001650">
    <property type="entry name" value="Helicase_C-like"/>
</dbReference>
<dbReference type="Gene3D" id="3.40.50.300">
    <property type="entry name" value="P-loop containing nucleotide triphosphate hydrolases"/>
    <property type="match status" value="1"/>
</dbReference>
<evidence type="ECO:0000259" key="3">
    <source>
        <dbReference type="PROSITE" id="PS51192"/>
    </source>
</evidence>
<name>A0A1V1P7U0_9BACT</name>
<dbReference type="Proteomes" id="UP000189670">
    <property type="component" value="Unassembled WGS sequence"/>
</dbReference>
<feature type="compositionally biased region" description="Basic and acidic residues" evidence="2">
    <location>
        <begin position="7"/>
        <end position="24"/>
    </location>
</feature>
<dbReference type="Pfam" id="PF00176">
    <property type="entry name" value="SNF2-rel_dom"/>
    <property type="match status" value="1"/>
</dbReference>
<dbReference type="GO" id="GO:0005524">
    <property type="term" value="F:ATP binding"/>
    <property type="evidence" value="ECO:0007669"/>
    <property type="project" value="InterPro"/>
</dbReference>
<evidence type="ECO:0000256" key="2">
    <source>
        <dbReference type="SAM" id="MobiDB-lite"/>
    </source>
</evidence>
<dbReference type="CDD" id="cd18793">
    <property type="entry name" value="SF2_C_SNF"/>
    <property type="match status" value="1"/>
</dbReference>
<dbReference type="InterPro" id="IPR049730">
    <property type="entry name" value="SNF2/RAD54-like_C"/>
</dbReference>
<accession>A0A1V1P7U0</accession>
<dbReference type="AlphaFoldDB" id="A0A1V1P7U0"/>
<gene>
    <name evidence="5" type="ORF">OMM_02930</name>
</gene>
<keyword evidence="1" id="KW-0378">Hydrolase</keyword>
<evidence type="ECO:0000313" key="5">
    <source>
        <dbReference type="EMBL" id="ETR70858.1"/>
    </source>
</evidence>
<dbReference type="Pfam" id="PF00271">
    <property type="entry name" value="Helicase_C"/>
    <property type="match status" value="1"/>
</dbReference>
<dbReference type="PROSITE" id="PS51192">
    <property type="entry name" value="HELICASE_ATP_BIND_1"/>
    <property type="match status" value="1"/>
</dbReference>
<protein>
    <submittedName>
        <fullName evidence="5">Non-specific serine/threonine protein kinase</fullName>
    </submittedName>
</protein>
<dbReference type="EMBL" id="ATBP01000358">
    <property type="protein sequence ID" value="ETR70858.1"/>
    <property type="molecule type" value="Genomic_DNA"/>
</dbReference>
<dbReference type="Gene3D" id="3.40.50.10810">
    <property type="entry name" value="Tandem AAA-ATPase domain"/>
    <property type="match status" value="1"/>
</dbReference>
<evidence type="ECO:0000256" key="1">
    <source>
        <dbReference type="ARBA" id="ARBA00022801"/>
    </source>
</evidence>
<dbReference type="InterPro" id="IPR038718">
    <property type="entry name" value="SNF2-like_sf"/>
</dbReference>
<feature type="domain" description="Helicase ATP-binding" evidence="3">
    <location>
        <begin position="282"/>
        <end position="438"/>
    </location>
</feature>
<dbReference type="InterPro" id="IPR014001">
    <property type="entry name" value="Helicase_ATP-bd"/>
</dbReference>
<dbReference type="GO" id="GO:0016787">
    <property type="term" value="F:hydrolase activity"/>
    <property type="evidence" value="ECO:0007669"/>
    <property type="project" value="UniProtKB-KW"/>
</dbReference>
<keyword evidence="5" id="KW-0418">Kinase</keyword>
<keyword evidence="5" id="KW-0723">Serine/threonine-protein kinase</keyword>
<keyword evidence="5" id="KW-0808">Transferase</keyword>
<dbReference type="PROSITE" id="PS51194">
    <property type="entry name" value="HELICASE_CTER"/>
    <property type="match status" value="1"/>
</dbReference>
<evidence type="ECO:0000259" key="4">
    <source>
        <dbReference type="PROSITE" id="PS51194"/>
    </source>
</evidence>
<sequence length="725" mass="82099">MVTIHSDLTDFKGKTDEVPADKTPHIHLQPYGNGLKMNMRVRPFKNQGPYFAPGMGGKTVIATVKGKNKQTTRDLGEEQIIAKSLIADCPTLADTDNGTWEWVFDEMDQALNMLLEIENLTQKPVIEWPEGKPIKLSKPLSINEMSFSIQKKTDWFETNGELHIDEDKTLLFRNLLDLIDSTPGNFIPLDDHHFLVLKDQFRRQLEAFSAICKKTKKGASIHRLAALALGNFCDGARSIHSDRHWKKHLKHLEEGLSYEPKVPTTFKGELRPYQIEGVQWLMRLAYWQVGACLADDMGLGKTIQALALMLSCAHEGPVLVVAPSSVTFNWLRECKRFAPTLNPSLFMGKNRKEQIENLKPFDLLICSYALLVNESDHLKKVSWRVVLLDEAQAIKNADTKRYQAAIQLMGKFKMITTGTPIENHLGELWNLFQFINPGLLQSRKAFNQGFAGPIEQNGDRKKRLALKKLIQPFILRRLKTQVLDELPAKTEIVLEVVQSDEEIALYEAIRQQALEKLSNASDTQKGQQSLMILAEIMRLRRACCHPRLVLPESQIASSKLNLVGDVLEDLLANNHKALVFSQFVDHLTIVREYLDQKGISYQYLDGKTPAKARQKRIDGFQAGEGNVFLISLKAGGIGLNLTAADYVLHLDPWWNPAVEDQATDRAHRIGQLRPVTVYRFVTQDTIEQKILALHHNKRNLARDLLSGSDMTGKMSNEELLRLIET</sequence>
<proteinExistence type="predicted"/>
<dbReference type="InterPro" id="IPR000330">
    <property type="entry name" value="SNF2_N"/>
</dbReference>
<dbReference type="PANTHER" id="PTHR10799">
    <property type="entry name" value="SNF2/RAD54 HELICASE FAMILY"/>
    <property type="match status" value="1"/>
</dbReference>
<dbReference type="InterPro" id="IPR027417">
    <property type="entry name" value="P-loop_NTPase"/>
</dbReference>
<evidence type="ECO:0000313" key="6">
    <source>
        <dbReference type="Proteomes" id="UP000189670"/>
    </source>
</evidence>
<dbReference type="SMART" id="SM00490">
    <property type="entry name" value="HELICc"/>
    <property type="match status" value="1"/>
</dbReference>
<comment type="caution">
    <text evidence="5">The sequence shown here is derived from an EMBL/GenBank/DDBJ whole genome shotgun (WGS) entry which is preliminary data.</text>
</comment>
<organism evidence="5 6">
    <name type="scientific">Candidatus Magnetoglobus multicellularis str. Araruama</name>
    <dbReference type="NCBI Taxonomy" id="890399"/>
    <lineage>
        <taxon>Bacteria</taxon>
        <taxon>Pseudomonadati</taxon>
        <taxon>Thermodesulfobacteriota</taxon>
        <taxon>Desulfobacteria</taxon>
        <taxon>Desulfobacterales</taxon>
        <taxon>Desulfobacteraceae</taxon>
        <taxon>Candidatus Magnetoglobus</taxon>
    </lineage>
</organism>
<dbReference type="GO" id="GO:0004674">
    <property type="term" value="F:protein serine/threonine kinase activity"/>
    <property type="evidence" value="ECO:0007669"/>
    <property type="project" value="UniProtKB-KW"/>
</dbReference>
<feature type="region of interest" description="Disordered" evidence="2">
    <location>
        <begin position="1"/>
        <end position="25"/>
    </location>
</feature>
<reference evidence="6" key="1">
    <citation type="submission" date="2012-11" db="EMBL/GenBank/DDBJ databases">
        <authorList>
            <person name="Lucero-Rivera Y.E."/>
            <person name="Tovar-Ramirez D."/>
        </authorList>
    </citation>
    <scope>NUCLEOTIDE SEQUENCE [LARGE SCALE GENOMIC DNA]</scope>
    <source>
        <strain evidence="6">Araruama</strain>
    </source>
</reference>